<dbReference type="PRINTS" id="PR00722">
    <property type="entry name" value="CHYMOTRYPSIN"/>
</dbReference>
<dbReference type="InterPro" id="IPR001254">
    <property type="entry name" value="Trypsin_dom"/>
</dbReference>
<dbReference type="PROSITE" id="PS00134">
    <property type="entry name" value="TRYPSIN_HIS"/>
    <property type="match status" value="1"/>
</dbReference>
<dbReference type="EMBL" id="FOXV01000007">
    <property type="protein sequence ID" value="SFQ49165.1"/>
    <property type="molecule type" value="Genomic_DNA"/>
</dbReference>
<dbReference type="SMART" id="SM00020">
    <property type="entry name" value="Tryp_SPc"/>
    <property type="match status" value="1"/>
</dbReference>
<proteinExistence type="predicted"/>
<dbReference type="RefSeq" id="WP_245760237.1">
    <property type="nucleotide sequence ID" value="NZ_FOXV01000007.1"/>
</dbReference>
<dbReference type="InterPro" id="IPR043504">
    <property type="entry name" value="Peptidase_S1_PA_chymotrypsin"/>
</dbReference>
<feature type="signal peptide" evidence="2">
    <location>
        <begin position="1"/>
        <end position="20"/>
    </location>
</feature>
<accession>A0A1I5YYN6</accession>
<gene>
    <name evidence="4" type="ORF">SAMN05421853_10744</name>
</gene>
<dbReference type="GO" id="GO:0006508">
    <property type="term" value="P:proteolysis"/>
    <property type="evidence" value="ECO:0007669"/>
    <property type="project" value="InterPro"/>
</dbReference>
<evidence type="ECO:0000313" key="5">
    <source>
        <dbReference type="Proteomes" id="UP000243106"/>
    </source>
</evidence>
<feature type="domain" description="Peptidase S1" evidence="3">
    <location>
        <begin position="6"/>
        <end position="237"/>
    </location>
</feature>
<dbReference type="STRING" id="93684.SAMN05421853_10744"/>
<dbReference type="AlphaFoldDB" id="A0A1I5YYN6"/>
<dbReference type="PROSITE" id="PS50240">
    <property type="entry name" value="TRYPSIN_DOM"/>
    <property type="match status" value="1"/>
</dbReference>
<dbReference type="InterPro" id="IPR050966">
    <property type="entry name" value="Glutamyl_endopeptidase"/>
</dbReference>
<evidence type="ECO:0000256" key="1">
    <source>
        <dbReference type="ARBA" id="ARBA00022729"/>
    </source>
</evidence>
<evidence type="ECO:0000256" key="2">
    <source>
        <dbReference type="SAM" id="SignalP"/>
    </source>
</evidence>
<evidence type="ECO:0000259" key="3">
    <source>
        <dbReference type="PROSITE" id="PS50240"/>
    </source>
</evidence>
<reference evidence="5" key="1">
    <citation type="submission" date="2016-10" db="EMBL/GenBank/DDBJ databases">
        <authorList>
            <person name="Varghese N."/>
            <person name="Submissions S."/>
        </authorList>
    </citation>
    <scope>NUCLEOTIDE SEQUENCE [LARGE SCALE GENOMIC DNA]</scope>
    <source>
        <strain evidence="5">JCM 10271</strain>
    </source>
</reference>
<keyword evidence="1 2" id="KW-0732">Signal</keyword>
<dbReference type="InterPro" id="IPR018114">
    <property type="entry name" value="TRYPSIN_HIS"/>
</dbReference>
<name>A0A1I5YYN6_9RHOB</name>
<dbReference type="GO" id="GO:0004252">
    <property type="term" value="F:serine-type endopeptidase activity"/>
    <property type="evidence" value="ECO:0007669"/>
    <property type="project" value="InterPro"/>
</dbReference>
<dbReference type="Pfam" id="PF00089">
    <property type="entry name" value="Trypsin"/>
    <property type="match status" value="1"/>
</dbReference>
<dbReference type="PANTHER" id="PTHR15462:SF8">
    <property type="entry name" value="SERINE PROTEASE"/>
    <property type="match status" value="1"/>
</dbReference>
<feature type="chain" id="PRO_5017413606" evidence="2">
    <location>
        <begin position="21"/>
        <end position="266"/>
    </location>
</feature>
<dbReference type="InterPro" id="IPR009003">
    <property type="entry name" value="Peptidase_S1_PA"/>
</dbReference>
<dbReference type="PANTHER" id="PTHR15462">
    <property type="entry name" value="SERINE PROTEASE"/>
    <property type="match status" value="1"/>
</dbReference>
<keyword evidence="5" id="KW-1185">Reference proteome</keyword>
<dbReference type="Gene3D" id="2.40.10.10">
    <property type="entry name" value="Trypsin-like serine proteases"/>
    <property type="match status" value="2"/>
</dbReference>
<dbReference type="InterPro" id="IPR001314">
    <property type="entry name" value="Peptidase_S1A"/>
</dbReference>
<organism evidence="4 5">
    <name type="scientific">Roseivivax halotolerans</name>
    <dbReference type="NCBI Taxonomy" id="93684"/>
    <lineage>
        <taxon>Bacteria</taxon>
        <taxon>Pseudomonadati</taxon>
        <taxon>Pseudomonadota</taxon>
        <taxon>Alphaproteobacteria</taxon>
        <taxon>Rhodobacterales</taxon>
        <taxon>Roseobacteraceae</taxon>
        <taxon>Roseivivax</taxon>
    </lineage>
</organism>
<evidence type="ECO:0000313" key="4">
    <source>
        <dbReference type="EMBL" id="SFQ49165.1"/>
    </source>
</evidence>
<dbReference type="Proteomes" id="UP000243106">
    <property type="component" value="Unassembled WGS sequence"/>
</dbReference>
<protein>
    <submittedName>
        <fullName evidence="4">Trypsin</fullName>
    </submittedName>
</protein>
<dbReference type="SUPFAM" id="SSF50494">
    <property type="entry name" value="Trypsin-like serine proteases"/>
    <property type="match status" value="1"/>
</dbReference>
<sequence length="266" mass="27924">MPRRLILAALFMLAAGQSPAQGIFSLGSSASGGAWDGVGRLEVGGKAFCTGALIAPDLVLTAAHCLFDRETGARVPVDEVQFLAGWRNGRAAAYRHVRRAVAHPDYDPNRPSSPERVERDIALLKLQHPIQNTTITPFETDTDPARGDRIGAVSYAADGEDAPSLQERCEVLSLQDGVIVMSCKVDFGASGSPVFSFETGTPRVVSIVSAKAESDGVPVSLGVSVEAALPTLRDALEADSLNARLPGVKTVTQSGSAGSDAKFLRP</sequence>